<evidence type="ECO:0000313" key="2">
    <source>
        <dbReference type="EMBL" id="ASF46781.1"/>
    </source>
</evidence>
<name>A0A1Z4BZU7_9GAMM</name>
<dbReference type="PANTHER" id="PTHR41773:SF1">
    <property type="entry name" value="RELA_SPOT DOMAIN-CONTAINING PROTEIN"/>
    <property type="match status" value="1"/>
</dbReference>
<dbReference type="KEGG" id="mpsy:CEK71_12230"/>
<feature type="domain" description="RelA/SpoT" evidence="1">
    <location>
        <begin position="49"/>
        <end position="179"/>
    </location>
</feature>
<proteinExistence type="predicted"/>
<organism evidence="2 3">
    <name type="scientific">Methylovulum psychrotolerans</name>
    <dbReference type="NCBI Taxonomy" id="1704499"/>
    <lineage>
        <taxon>Bacteria</taxon>
        <taxon>Pseudomonadati</taxon>
        <taxon>Pseudomonadota</taxon>
        <taxon>Gammaproteobacteria</taxon>
        <taxon>Methylococcales</taxon>
        <taxon>Methylococcaceae</taxon>
        <taxon>Methylovulum</taxon>
    </lineage>
</organism>
<gene>
    <name evidence="2" type="ORF">CEK71_12230</name>
</gene>
<dbReference type="CDD" id="cd05399">
    <property type="entry name" value="NT_Rel-Spo_like"/>
    <property type="match status" value="1"/>
</dbReference>
<dbReference type="SMART" id="SM00954">
    <property type="entry name" value="RelA_SpoT"/>
    <property type="match status" value="1"/>
</dbReference>
<dbReference type="Proteomes" id="UP000197019">
    <property type="component" value="Chromosome"/>
</dbReference>
<dbReference type="Gene3D" id="3.30.460.10">
    <property type="entry name" value="Beta Polymerase, domain 2"/>
    <property type="match status" value="1"/>
</dbReference>
<accession>A0A1Z4BZU7</accession>
<dbReference type="OrthoDB" id="9801824at2"/>
<dbReference type="RefSeq" id="WP_088619653.1">
    <property type="nucleotide sequence ID" value="NZ_CP022129.1"/>
</dbReference>
<dbReference type="Pfam" id="PF04607">
    <property type="entry name" value="RelA_SpoT"/>
    <property type="match status" value="1"/>
</dbReference>
<keyword evidence="3" id="KW-1185">Reference proteome</keyword>
<dbReference type="InterPro" id="IPR043519">
    <property type="entry name" value="NT_sf"/>
</dbReference>
<dbReference type="AlphaFoldDB" id="A0A1Z4BZU7"/>
<evidence type="ECO:0000259" key="1">
    <source>
        <dbReference type="SMART" id="SM00954"/>
    </source>
</evidence>
<sequence>MTESEFRRLWESEKPAYNAWGGYVILKTTQELLKKGKNLDSFLKTPAKHRLKDDNSLIDKAFYRPGKSYSDPYRQIEDKVGVRFIVLLLDDITEICEIIQNVDDWDFDACKHFDKDKETSPLLFTYQSVHYILRPKKDINSEGVTIPESTSCEVQIRTLLQHAHAELTHDAIYKAKRIIQPIVHRTVAKSMALIETTDGFFTDVTHQLNDGPLEKHAILKKLDNLYFVFTGLTSCMQKSSLVIWDVFEQFIDDSLIDSIQKLLDNNPFLSETIKSRYSEHSLYQQSTALFIYWLLKKKKQRLLSDWPLSKSSLESFAVDLGISTWAD</sequence>
<evidence type="ECO:0000313" key="3">
    <source>
        <dbReference type="Proteomes" id="UP000197019"/>
    </source>
</evidence>
<dbReference type="GO" id="GO:0015969">
    <property type="term" value="P:guanosine tetraphosphate metabolic process"/>
    <property type="evidence" value="ECO:0007669"/>
    <property type="project" value="InterPro"/>
</dbReference>
<reference evidence="2 3" key="1">
    <citation type="submission" date="2017-06" db="EMBL/GenBank/DDBJ databases">
        <title>Genome Sequencing of the methanotroph Methylovulum psychrotolerants str. HV10-M2 isolated from a high-altitude environment.</title>
        <authorList>
            <person name="Mateos-Rivera A."/>
        </authorList>
    </citation>
    <scope>NUCLEOTIDE SEQUENCE [LARGE SCALE GENOMIC DNA]</scope>
    <source>
        <strain evidence="2 3">HV10_M2</strain>
    </source>
</reference>
<dbReference type="EMBL" id="CP022129">
    <property type="protein sequence ID" value="ASF46781.1"/>
    <property type="molecule type" value="Genomic_DNA"/>
</dbReference>
<protein>
    <submittedName>
        <fullName evidence="2">(P)ppGpp synthetase</fullName>
    </submittedName>
</protein>
<dbReference type="SUPFAM" id="SSF81301">
    <property type="entry name" value="Nucleotidyltransferase"/>
    <property type="match status" value="1"/>
</dbReference>
<dbReference type="InterPro" id="IPR007685">
    <property type="entry name" value="RelA_SpoT"/>
</dbReference>
<dbReference type="PANTHER" id="PTHR41773">
    <property type="entry name" value="GTP PYROPHOSPHATASE-RELATED"/>
    <property type="match status" value="1"/>
</dbReference>